<dbReference type="InterPro" id="IPR011635">
    <property type="entry name" value="CARDB"/>
</dbReference>
<dbReference type="OrthoDB" id="9801679at2"/>
<feature type="domain" description="SLH" evidence="2">
    <location>
        <begin position="2206"/>
        <end position="2266"/>
    </location>
</feature>
<dbReference type="InterPro" id="IPR036700">
    <property type="entry name" value="BOBF_sf"/>
</dbReference>
<dbReference type="InterPro" id="IPR025883">
    <property type="entry name" value="Cadherin-like_domain"/>
</dbReference>
<dbReference type="Gene3D" id="2.60.40.10">
    <property type="entry name" value="Immunoglobulins"/>
    <property type="match status" value="2"/>
</dbReference>
<dbReference type="PANTHER" id="PTHR43308:SF5">
    <property type="entry name" value="S-LAYER PROTEIN _ PEPTIDOGLYCAN ENDO-BETA-N-ACETYLGLUCOSAMINIDASE"/>
    <property type="match status" value="1"/>
</dbReference>
<dbReference type="Pfam" id="PF12733">
    <property type="entry name" value="Cadherin-like"/>
    <property type="match status" value="1"/>
</dbReference>
<sequence length="2266" mass="241764">MKERKENMTAWLQKGKRWTSLALAFLLLIGSFVPQPMLQQAKAAAQHVVINQIYGAGGNGGATYKNDFIELYNPMDQEIDLSGWSVQYASSTGSTWQVTNLTKKIPAYGYYLISEAGGTNGSAIPSADDTGAITMSAAAGKVALVRSTKALTGGALPADYASVDVVDYVGYGSAAGSYEGTGPTPAPSLTNSVQRKGNGRDTDDNKNDFAAVPANPHNSSSPISIPNNSADPNPLLIQFVNQAGIGTITGDASSVTGGTYVSLYTTNPTVGGAVIESVYAAADGAFSLHFTNAMNASSVYVTSTEPAKAESNAVTIQAATPAVIPVSDKINYTIDATGKGTLGGAAGAAAPNAYIFVYPSSDTSVGNRFISLADGKDYVKADASGAFTVYFSNGTNDVYVTQLTYGSQGKSLESAAVAITKKDSNLITPISSLHTNDSNGKSDKINLAFTVQGVVTVAPNVIGSKAFYIQDATGGINVYGLPAGVTVTQGDLVTINGTIAFYNGLTELVPSTITKDGTALLPEPAVRTVTELTDYTKAESWEGSLVKVTGKVTSVPASADTGGGYNVTIADDKGKTMTLRVMATTDIQVAADIINGLTYTFTAMFSQYDSSSPYTTGYQIFPRSKADVVEMKQVSLQHSALTEAYTDTDVQFTASARNADSVTIYYRAVGASGYETLSMVSTDQQQYIAVLPKASVPANAFEYYVEAKAGSDIKQSGSPSAPYTVNVVADTFAPVLDQELPGDMMKVEDNRPSISVHFNEPSGLNVQSLQVLIDGADVTSQTSVGTDTIQLTLSSDLSIGSHTVNVMVSDTKGNPGTRSWTFQVVPVFTGGNHYRGTTHNHTNISHDGAGSPEAALQAAKAHKYDFFAFSDHSHDIDSTQVDQDTVEHKGQPERTGGADWQLTKKLAKDYTNDSFVVFPAFEMTATTWGHSNVFGTDNFIDRKQNGGLYQDLNKYYAWVMTYDDVAAQFNHPDMSANAFNNFMPYDAKVDNLFTMLEVGNGSGHYNYYNAEKKFYSALDLGWHVAPTFGEDNHDATWGQTMRRTVIVADDLSQESLLHSMRNMRVYMAEDPNFTLDVLANGQYMGATVKGKTLNFSVSGKDDVAESGTMPEYSYLPASYQADDRVAKVELITNGGKVIDSYSPMTANFTWNPNYTVTGGQQWFVVKVTQKDGDQIYSSPIWSEVVNTDVKISGVNVVGDSLTATIPATIQAGISNLGTQDITNLKAHFYYDSADSNHLIGETTIASIASKGTATASVIWGSPVSGNHTILVVIDGPPGDAAGDNIVQLPVQVKEPLGIKIVIDASHQNENTTKDSSSYKDNLKAVTKQLQQEGYTVVESTYSLASPSTLSDAQVLMITYPMTALTDDESLAVTAFVHNGGSLFLAGKSNNSTSPAEDNKLLAQIGSSIRINDDGIFDTSKDGNFFGDPVNTAWAVRLHPGLVKNRLTDRVLTVEYYSGASLESTGHAPLTDTDAVTILARGNETSYQSNIKNGSYAYDITNDTSGGSAIPVIASEQLGKGRVVVSGMNFLNDKQMDEAYNPKGNNELSLNVMNWLAHREPVVSSIAEVRAKEDGVPVVIEGTVTTAAGVFFDAFYVQDATGGIMAYKEAPEGSLKPGDKVRIYGQMKTFENNKELDFGSFNLDVIKLGHTDPVEPLLVSTGEASLEKNQGLLLKVKGKVASKYDENSYVVDDGSGPILVFTDGYIVNQSGSVPVLQAGDTLEAVGLAGKYAEGMRIRVRDTKELIKTAAEPSHDATLSGLSVSEGTLTPAFDPNTTEYTVEVYSASVAVTPVASSSASAMKVNGTATVSGAVYTQYLQSGVNSVSIQLTAEDGTTAKEYKLSIYRLSTGHGNNHKPGGSTSATIPEEQAGGVQGEMKSENGKARIDFTYEPTAMDAAIKGASNGKVTLKAVSNEIVDSTRVVVKQGSLQALLREPSLKILAIATPLGSYEIPVAQIQLGSWSAMSGIPQTQLDLTIDIRHDDYAAAAATKKGLQAKAAVEFTLTATTTEGQSKVISKFTQYVPRKLVIDSTLNGNNLAVVRVEQDGEGNTIYNPVPFSITGREVTIFSRTNSTYLVVENTKEFQDMSGHWARAEVQSMANKLIVQGTTDEKFAPDRTVTRAEFAALLVRTLGLTSSIDPKSKASFNDIQMKDWYNGVIAAAAEHRLVSGFEDGTYRPDDQMTRQEMTVMIYRAMQFAGYSQGTSSAPSFSDEKEVAGWAKEAMAALANMQIINGVTANKFAPNQTATRAESTVILNRMLNHLSFSK</sequence>
<dbReference type="Pfam" id="PF00932">
    <property type="entry name" value="LTD"/>
    <property type="match status" value="1"/>
</dbReference>
<name>A0A229UVG4_9BACL</name>
<dbReference type="Gene3D" id="2.40.50.200">
    <property type="entry name" value="Bacterial OB-fold"/>
    <property type="match status" value="1"/>
</dbReference>
<evidence type="ECO:0000259" key="3">
    <source>
        <dbReference type="PROSITE" id="PS51841"/>
    </source>
</evidence>
<feature type="domain" description="LTD" evidence="3">
    <location>
        <begin position="35"/>
        <end position="173"/>
    </location>
</feature>
<feature type="region of interest" description="Disordered" evidence="1">
    <location>
        <begin position="1850"/>
        <end position="1877"/>
    </location>
</feature>
<dbReference type="SUPFAM" id="SSF89550">
    <property type="entry name" value="PHP domain-like"/>
    <property type="match status" value="1"/>
</dbReference>
<evidence type="ECO:0000313" key="5">
    <source>
        <dbReference type="Proteomes" id="UP000215509"/>
    </source>
</evidence>
<dbReference type="InterPro" id="IPR013783">
    <property type="entry name" value="Ig-like_fold"/>
</dbReference>
<dbReference type="SUPFAM" id="SSF52317">
    <property type="entry name" value="Class I glutamine amidotransferase-like"/>
    <property type="match status" value="1"/>
</dbReference>
<feature type="region of interest" description="Disordered" evidence="1">
    <location>
        <begin position="177"/>
        <end position="227"/>
    </location>
</feature>
<feature type="compositionally biased region" description="Low complexity" evidence="1">
    <location>
        <begin position="213"/>
        <end position="227"/>
    </location>
</feature>
<dbReference type="InterPro" id="IPR051465">
    <property type="entry name" value="Cell_Envelope_Struct_Comp"/>
</dbReference>
<evidence type="ECO:0000313" key="4">
    <source>
        <dbReference type="EMBL" id="OXM87313.1"/>
    </source>
</evidence>
<dbReference type="Gene3D" id="3.20.20.140">
    <property type="entry name" value="Metal-dependent hydrolases"/>
    <property type="match status" value="1"/>
</dbReference>
<dbReference type="PANTHER" id="PTHR43308">
    <property type="entry name" value="OUTER MEMBRANE PROTEIN ALPHA-RELATED"/>
    <property type="match status" value="1"/>
</dbReference>
<dbReference type="InterPro" id="IPR016195">
    <property type="entry name" value="Pol/histidinol_Pase-like"/>
</dbReference>
<dbReference type="Pfam" id="PF07705">
    <property type="entry name" value="CARDB"/>
    <property type="match status" value="1"/>
</dbReference>
<reference evidence="4 5" key="1">
    <citation type="submission" date="2017-07" db="EMBL/GenBank/DDBJ databases">
        <title>Genome sequencing and assembly of Paenibacillus rigui.</title>
        <authorList>
            <person name="Mayilraj S."/>
        </authorList>
    </citation>
    <scope>NUCLEOTIDE SEQUENCE [LARGE SCALE GENOMIC DNA]</scope>
    <source>
        <strain evidence="4 5">JCM 16352</strain>
    </source>
</reference>
<dbReference type="Pfam" id="PF00395">
    <property type="entry name" value="SLH"/>
    <property type="match status" value="3"/>
</dbReference>
<dbReference type="Proteomes" id="UP000215509">
    <property type="component" value="Unassembled WGS sequence"/>
</dbReference>
<dbReference type="PROSITE" id="PS51841">
    <property type="entry name" value="LTD"/>
    <property type="match status" value="1"/>
</dbReference>
<protein>
    <submittedName>
        <fullName evidence="4">Ig domain-containing protein group 2 domain-containing protein</fullName>
    </submittedName>
</protein>
<accession>A0A229UVG4</accession>
<dbReference type="InterPro" id="IPR029062">
    <property type="entry name" value="Class_I_gatase-like"/>
</dbReference>
<keyword evidence="5" id="KW-1185">Reference proteome</keyword>
<evidence type="ECO:0000259" key="2">
    <source>
        <dbReference type="PROSITE" id="PS51272"/>
    </source>
</evidence>
<dbReference type="NCBIfam" id="NF038032">
    <property type="entry name" value="CehA_McbA_metalo"/>
    <property type="match status" value="1"/>
</dbReference>
<proteinExistence type="predicted"/>
<dbReference type="InterPro" id="IPR001322">
    <property type="entry name" value="Lamin_tail_dom"/>
</dbReference>
<organism evidence="4 5">
    <name type="scientific">Paenibacillus rigui</name>
    <dbReference type="NCBI Taxonomy" id="554312"/>
    <lineage>
        <taxon>Bacteria</taxon>
        <taxon>Bacillati</taxon>
        <taxon>Bacillota</taxon>
        <taxon>Bacilli</taxon>
        <taxon>Bacillales</taxon>
        <taxon>Paenibacillaceae</taxon>
        <taxon>Paenibacillus</taxon>
    </lineage>
</organism>
<gene>
    <name evidence="4" type="ORF">CF651_06690</name>
</gene>
<feature type="domain" description="SLH" evidence="2">
    <location>
        <begin position="2142"/>
        <end position="2204"/>
    </location>
</feature>
<dbReference type="InterPro" id="IPR001119">
    <property type="entry name" value="SLH_dom"/>
</dbReference>
<dbReference type="Gene3D" id="3.40.50.880">
    <property type="match status" value="1"/>
</dbReference>
<feature type="domain" description="SLH" evidence="2">
    <location>
        <begin position="2078"/>
        <end position="2141"/>
    </location>
</feature>
<dbReference type="RefSeq" id="WP_094014061.1">
    <property type="nucleotide sequence ID" value="NZ_NMQW01000008.1"/>
</dbReference>
<dbReference type="CDD" id="cd04486">
    <property type="entry name" value="YhcR_OBF_like"/>
    <property type="match status" value="1"/>
</dbReference>
<feature type="compositionally biased region" description="Basic and acidic residues" evidence="1">
    <location>
        <begin position="198"/>
        <end position="207"/>
    </location>
</feature>
<dbReference type="EMBL" id="NMQW01000008">
    <property type="protein sequence ID" value="OXM87313.1"/>
    <property type="molecule type" value="Genomic_DNA"/>
</dbReference>
<dbReference type="PROSITE" id="PS51272">
    <property type="entry name" value="SLH"/>
    <property type="match status" value="3"/>
</dbReference>
<comment type="caution">
    <text evidence="4">The sequence shown here is derived from an EMBL/GenBank/DDBJ whole genome shotgun (WGS) entry which is preliminary data.</text>
</comment>
<evidence type="ECO:0000256" key="1">
    <source>
        <dbReference type="SAM" id="MobiDB-lite"/>
    </source>
</evidence>